<name>A0A6I1MPS4_9CLOT</name>
<dbReference type="AlphaFoldDB" id="A0A6I1MPS4"/>
<dbReference type="Pfam" id="PF00359">
    <property type="entry name" value="PTS_EIIA_2"/>
    <property type="match status" value="1"/>
</dbReference>
<keyword evidence="8" id="KW-0762">Sugar transport</keyword>
<dbReference type="CDD" id="cd00211">
    <property type="entry name" value="PTS_IIA_fru"/>
    <property type="match status" value="1"/>
</dbReference>
<organism evidence="8 9">
    <name type="scientific">Clostridium tarantellae</name>
    <dbReference type="NCBI Taxonomy" id="39493"/>
    <lineage>
        <taxon>Bacteria</taxon>
        <taxon>Bacillati</taxon>
        <taxon>Bacillota</taxon>
        <taxon>Clostridia</taxon>
        <taxon>Eubacteriales</taxon>
        <taxon>Clostridiaceae</taxon>
        <taxon>Clostridium</taxon>
    </lineage>
</organism>
<dbReference type="OrthoDB" id="369398at2"/>
<dbReference type="EMBL" id="WHJC01000355">
    <property type="protein sequence ID" value="MPQ44910.1"/>
    <property type="molecule type" value="Genomic_DNA"/>
</dbReference>
<keyword evidence="4" id="KW-0808">Transferase</keyword>
<evidence type="ECO:0000313" key="9">
    <source>
        <dbReference type="Proteomes" id="UP000430345"/>
    </source>
</evidence>
<dbReference type="PANTHER" id="PTHR36203">
    <property type="entry name" value="ASCORBATE-SPECIFIC PTS SYSTEM EIIA COMPONENT"/>
    <property type="match status" value="1"/>
</dbReference>
<dbReference type="Gene3D" id="3.40.930.10">
    <property type="entry name" value="Mannitol-specific EII, Chain A"/>
    <property type="match status" value="1"/>
</dbReference>
<evidence type="ECO:0000259" key="7">
    <source>
        <dbReference type="PROSITE" id="PS51094"/>
    </source>
</evidence>
<dbReference type="Proteomes" id="UP000430345">
    <property type="component" value="Unassembled WGS sequence"/>
</dbReference>
<evidence type="ECO:0000256" key="3">
    <source>
        <dbReference type="ARBA" id="ARBA00022490"/>
    </source>
</evidence>
<dbReference type="GO" id="GO:0005737">
    <property type="term" value="C:cytoplasm"/>
    <property type="evidence" value="ECO:0007669"/>
    <property type="project" value="UniProtKB-SubCell"/>
</dbReference>
<accession>A0A6I1MPS4</accession>
<gene>
    <name evidence="8" type="ORF">GBZ86_14310</name>
</gene>
<keyword evidence="9" id="KW-1185">Reference proteome</keyword>
<dbReference type="GO" id="GO:0016301">
    <property type="term" value="F:kinase activity"/>
    <property type="evidence" value="ECO:0007669"/>
    <property type="project" value="UniProtKB-KW"/>
</dbReference>
<comment type="subcellular location">
    <subcellularLocation>
        <location evidence="1">Cytoplasm</location>
    </subcellularLocation>
</comment>
<keyword evidence="6" id="KW-0418">Kinase</keyword>
<evidence type="ECO:0000256" key="4">
    <source>
        <dbReference type="ARBA" id="ARBA00022679"/>
    </source>
</evidence>
<feature type="domain" description="PTS EIIA type-2" evidence="7">
    <location>
        <begin position="4"/>
        <end position="147"/>
    </location>
</feature>
<dbReference type="SUPFAM" id="SSF55804">
    <property type="entry name" value="Phoshotransferase/anion transport protein"/>
    <property type="match status" value="1"/>
</dbReference>
<dbReference type="GO" id="GO:0009401">
    <property type="term" value="P:phosphoenolpyruvate-dependent sugar phosphotransferase system"/>
    <property type="evidence" value="ECO:0007669"/>
    <property type="project" value="UniProtKB-KW"/>
</dbReference>
<comment type="caution">
    <text evidence="8">The sequence shown here is derived from an EMBL/GenBank/DDBJ whole genome shotgun (WGS) entry which is preliminary data.</text>
</comment>
<dbReference type="InterPro" id="IPR002178">
    <property type="entry name" value="PTS_EIIA_type-2_dom"/>
</dbReference>
<keyword evidence="3" id="KW-0963">Cytoplasm</keyword>
<dbReference type="InterPro" id="IPR016152">
    <property type="entry name" value="PTrfase/Anion_transptr"/>
</dbReference>
<dbReference type="RefSeq" id="WP_152891785.1">
    <property type="nucleotide sequence ID" value="NZ_WHJC01000355.1"/>
</dbReference>
<sequence length="148" mass="16716">MISKFLDEDVIELDVNVENWEEAVKKAGELLVKKGLVQKEYVQAMINTVKEMGAYIVISEGIAMPHGRPEDGVNAVGVSLITLKTPVEFGNKEYDPVKVVICLCAKNHESHIELLKNLMVVLEDDEFVKKIDLCKSKKDIIDLLERYK</sequence>
<dbReference type="PANTHER" id="PTHR36203:SF5">
    <property type="entry name" value="PTS SYSTEM, EIIA COMPONENT"/>
    <property type="match status" value="1"/>
</dbReference>
<evidence type="ECO:0000256" key="1">
    <source>
        <dbReference type="ARBA" id="ARBA00004496"/>
    </source>
</evidence>
<evidence type="ECO:0000256" key="5">
    <source>
        <dbReference type="ARBA" id="ARBA00022683"/>
    </source>
</evidence>
<evidence type="ECO:0000313" key="8">
    <source>
        <dbReference type="EMBL" id="MPQ44910.1"/>
    </source>
</evidence>
<evidence type="ECO:0000256" key="6">
    <source>
        <dbReference type="ARBA" id="ARBA00022777"/>
    </source>
</evidence>
<protein>
    <submittedName>
        <fullName evidence="8">PTS sugar transporter subunit IIA</fullName>
    </submittedName>
</protein>
<reference evidence="8 9" key="1">
    <citation type="submission" date="2019-10" db="EMBL/GenBank/DDBJ databases">
        <title>The Genome Sequence of Clostridium tarantellae Isolated from Fish Brain.</title>
        <authorList>
            <person name="Bano L."/>
            <person name="Kiel M."/>
            <person name="Sales G."/>
            <person name="Doxey A.C."/>
            <person name="Mansfield M.J."/>
            <person name="Schiavone M."/>
            <person name="Rossetto O."/>
            <person name="Pirazzini M."/>
            <person name="Dobrindt U."/>
            <person name="Montecucco C."/>
        </authorList>
    </citation>
    <scope>NUCLEOTIDE SEQUENCE [LARGE SCALE GENOMIC DNA]</scope>
    <source>
        <strain evidence="8 9">DSM 3997</strain>
    </source>
</reference>
<dbReference type="PROSITE" id="PS51094">
    <property type="entry name" value="PTS_EIIA_TYPE_2"/>
    <property type="match status" value="1"/>
</dbReference>
<evidence type="ECO:0000256" key="2">
    <source>
        <dbReference type="ARBA" id="ARBA00022448"/>
    </source>
</evidence>
<keyword evidence="2" id="KW-0813">Transport</keyword>
<dbReference type="InterPro" id="IPR051351">
    <property type="entry name" value="Ascorbate-PTS_EIIA_comp"/>
</dbReference>
<proteinExistence type="predicted"/>
<keyword evidence="5" id="KW-0598">Phosphotransferase system</keyword>